<gene>
    <name evidence="4" type="ORF">AXK60_04245</name>
    <name evidence="3" type="ORF">AXK61_04735</name>
</gene>
<name>A0A138AXC4_9ACTN</name>
<keyword evidence="6" id="KW-1185">Reference proteome</keyword>
<dbReference type="InterPro" id="IPR008254">
    <property type="entry name" value="Flavodoxin/NO_synth"/>
</dbReference>
<reference evidence="3 6" key="2">
    <citation type="submission" date="2016-02" db="EMBL/GenBank/DDBJ databases">
        <authorList>
            <person name="Teng J.L."/>
            <person name="Tang Y."/>
            <person name="Huang Y."/>
            <person name="Guo F."/>
            <person name="Wei W."/>
            <person name="Chen J.H."/>
            <person name="Wong S.Y."/>
            <person name="Lau S.K."/>
            <person name="Woo P.C."/>
        </authorList>
    </citation>
    <scope>NUCLEOTIDE SEQUENCE [LARGE SCALE GENOMIC DNA]</scope>
    <source>
        <strain evidence="3 6">JCM 13375</strain>
    </source>
</reference>
<dbReference type="PANTHER" id="PTHR19384:SF17">
    <property type="entry name" value="NADPH--CYTOCHROME P450 REDUCTASE"/>
    <property type="match status" value="1"/>
</dbReference>
<dbReference type="Gene3D" id="3.40.50.360">
    <property type="match status" value="1"/>
</dbReference>
<dbReference type="InterPro" id="IPR029039">
    <property type="entry name" value="Flavoprotein-like_sf"/>
</dbReference>
<dbReference type="SUPFAM" id="SSF52218">
    <property type="entry name" value="Flavoproteins"/>
    <property type="match status" value="1"/>
</dbReference>
<evidence type="ECO:0000313" key="6">
    <source>
        <dbReference type="Proteomes" id="UP000070409"/>
    </source>
</evidence>
<feature type="domain" description="Flavodoxin-like" evidence="2">
    <location>
        <begin position="3"/>
        <end position="144"/>
    </location>
</feature>
<proteinExistence type="predicted"/>
<comment type="caution">
    <text evidence="4">The sequence shown here is derived from an EMBL/GenBank/DDBJ whole genome shotgun (WGS) entry which is preliminary data.</text>
</comment>
<reference evidence="5" key="1">
    <citation type="submission" date="2016-02" db="EMBL/GenBank/DDBJ databases">
        <authorList>
            <person name="Wen L."/>
            <person name="He K."/>
            <person name="Yang H."/>
        </authorList>
    </citation>
    <scope>NUCLEOTIDE SEQUENCE [LARGE SCALE GENOMIC DNA]</scope>
    <source>
        <strain evidence="5">JCM 15929</strain>
    </source>
</reference>
<evidence type="ECO:0000259" key="2">
    <source>
        <dbReference type="PROSITE" id="PS50902"/>
    </source>
</evidence>
<dbReference type="InterPro" id="IPR001094">
    <property type="entry name" value="Flavdoxin-like"/>
</dbReference>
<dbReference type="GO" id="GO:0010181">
    <property type="term" value="F:FMN binding"/>
    <property type="evidence" value="ECO:0007669"/>
    <property type="project" value="InterPro"/>
</dbReference>
<evidence type="ECO:0000313" key="5">
    <source>
        <dbReference type="Proteomes" id="UP000070258"/>
    </source>
</evidence>
<organism evidence="4 5">
    <name type="scientific">Tsukamurella pseudospumae</name>
    <dbReference type="NCBI Taxonomy" id="239498"/>
    <lineage>
        <taxon>Bacteria</taxon>
        <taxon>Bacillati</taxon>
        <taxon>Actinomycetota</taxon>
        <taxon>Actinomycetes</taxon>
        <taxon>Mycobacteriales</taxon>
        <taxon>Tsukamurellaceae</taxon>
        <taxon>Tsukamurella</taxon>
    </lineage>
</organism>
<evidence type="ECO:0000313" key="3">
    <source>
        <dbReference type="EMBL" id="KXO95953.1"/>
    </source>
</evidence>
<dbReference type="GO" id="GO:0003958">
    <property type="term" value="F:NADPH-hemoprotein reductase activity"/>
    <property type="evidence" value="ECO:0007669"/>
    <property type="project" value="TreeGrafter"/>
</dbReference>
<sequence>MSVHIFYGSSTGTAEGAANAMFDVFAKAGSVELHDMMDGEIDALDPADFHVFSCATYGEGELPAGSTEFFEELLEAAPDLTGLRFAVFGLGDTIYVDTYNAGGKTIVKHLTGLGATQVGDRFEHDNSGTDDVDEKAVEWAEEIVGQI</sequence>
<evidence type="ECO:0000313" key="4">
    <source>
        <dbReference type="EMBL" id="KXP15079.1"/>
    </source>
</evidence>
<keyword evidence="1" id="KW-0285">Flavoprotein</keyword>
<dbReference type="Proteomes" id="UP000070409">
    <property type="component" value="Unassembled WGS sequence"/>
</dbReference>
<accession>A0A138AXC4</accession>
<dbReference type="GO" id="GO:0005829">
    <property type="term" value="C:cytosol"/>
    <property type="evidence" value="ECO:0007669"/>
    <property type="project" value="TreeGrafter"/>
</dbReference>
<dbReference type="PRINTS" id="PR00369">
    <property type="entry name" value="FLAVODOXIN"/>
</dbReference>
<dbReference type="EMBL" id="LSRE01000023">
    <property type="protein sequence ID" value="KXO95953.1"/>
    <property type="molecule type" value="Genomic_DNA"/>
</dbReference>
<dbReference type="Pfam" id="PF00258">
    <property type="entry name" value="Flavodoxin_1"/>
    <property type="match status" value="1"/>
</dbReference>
<dbReference type="Proteomes" id="UP000070258">
    <property type="component" value="Unassembled WGS sequence"/>
</dbReference>
<dbReference type="OrthoDB" id="359268at2"/>
<dbReference type="EMBL" id="LSRF01000001">
    <property type="protein sequence ID" value="KXP15079.1"/>
    <property type="molecule type" value="Genomic_DNA"/>
</dbReference>
<dbReference type="PROSITE" id="PS50902">
    <property type="entry name" value="FLAVODOXIN_LIKE"/>
    <property type="match status" value="1"/>
</dbReference>
<dbReference type="STRING" id="239498.AXK60_04245"/>
<reference evidence="4" key="3">
    <citation type="submission" date="2016-02" db="EMBL/GenBank/DDBJ databases">
        <authorList>
            <person name="Teng J.L."/>
            <person name="Yang Y."/>
            <person name="Huang Y."/>
            <person name="Guo F."/>
            <person name="Wei W."/>
            <person name="Chen J.H."/>
            <person name="Wong S.Y."/>
            <person name="Lau S.K."/>
            <person name="Woo P.C."/>
        </authorList>
    </citation>
    <scope>NUCLEOTIDE SEQUENCE</scope>
    <source>
        <strain evidence="4">JCM 15929</strain>
    </source>
</reference>
<dbReference type="GO" id="GO:0050660">
    <property type="term" value="F:flavin adenine dinucleotide binding"/>
    <property type="evidence" value="ECO:0007669"/>
    <property type="project" value="TreeGrafter"/>
</dbReference>
<protein>
    <recommendedName>
        <fullName evidence="2">Flavodoxin-like domain-containing protein</fullName>
    </recommendedName>
</protein>
<dbReference type="PANTHER" id="PTHR19384">
    <property type="entry name" value="NITRIC OXIDE SYNTHASE-RELATED"/>
    <property type="match status" value="1"/>
</dbReference>
<dbReference type="AlphaFoldDB" id="A0A138AXC4"/>
<dbReference type="RefSeq" id="WP_068569768.1">
    <property type="nucleotide sequence ID" value="NZ_LSRE01000023.1"/>
</dbReference>
<evidence type="ECO:0000256" key="1">
    <source>
        <dbReference type="ARBA" id="ARBA00022630"/>
    </source>
</evidence>